<feature type="transmembrane region" description="Helical" evidence="1">
    <location>
        <begin position="193"/>
        <end position="212"/>
    </location>
</feature>
<keyword evidence="1" id="KW-0812">Transmembrane</keyword>
<dbReference type="RefSeq" id="WP_074206015.1">
    <property type="nucleotide sequence ID" value="NZ_FSQW01000002.1"/>
</dbReference>
<dbReference type="PANTHER" id="PTHR23028:SF53">
    <property type="entry name" value="ACYL_TRANSF_3 DOMAIN-CONTAINING PROTEIN"/>
    <property type="match status" value="1"/>
</dbReference>
<dbReference type="GO" id="GO:0016020">
    <property type="term" value="C:membrane"/>
    <property type="evidence" value="ECO:0007669"/>
    <property type="project" value="TreeGrafter"/>
</dbReference>
<evidence type="ECO:0000256" key="1">
    <source>
        <dbReference type="SAM" id="Phobius"/>
    </source>
</evidence>
<name>A0A1N6H247_9SPHN</name>
<evidence type="ECO:0000313" key="4">
    <source>
        <dbReference type="Proteomes" id="UP000185192"/>
    </source>
</evidence>
<proteinExistence type="predicted"/>
<protein>
    <submittedName>
        <fullName evidence="3">Peptidoglycan/LPS O-acetylase OafA/YrhL, contains acyltransferase and SGNH-hydrolase domains</fullName>
    </submittedName>
</protein>
<evidence type="ECO:0000313" key="3">
    <source>
        <dbReference type="EMBL" id="SIO13737.1"/>
    </source>
</evidence>
<dbReference type="AlphaFoldDB" id="A0A1N6H247"/>
<dbReference type="GO" id="GO:0016747">
    <property type="term" value="F:acyltransferase activity, transferring groups other than amino-acyl groups"/>
    <property type="evidence" value="ECO:0007669"/>
    <property type="project" value="InterPro"/>
</dbReference>
<keyword evidence="3" id="KW-0808">Transferase</keyword>
<feature type="transmembrane region" description="Helical" evidence="1">
    <location>
        <begin position="136"/>
        <end position="155"/>
    </location>
</feature>
<organism evidence="3 4">
    <name type="scientific">Parasphingorhabdus marina DSM 22363</name>
    <dbReference type="NCBI Taxonomy" id="1123272"/>
    <lineage>
        <taxon>Bacteria</taxon>
        <taxon>Pseudomonadati</taxon>
        <taxon>Pseudomonadota</taxon>
        <taxon>Alphaproteobacteria</taxon>
        <taxon>Sphingomonadales</taxon>
        <taxon>Sphingomonadaceae</taxon>
        <taxon>Parasphingorhabdus</taxon>
    </lineage>
</organism>
<dbReference type="GO" id="GO:0000271">
    <property type="term" value="P:polysaccharide biosynthetic process"/>
    <property type="evidence" value="ECO:0007669"/>
    <property type="project" value="TreeGrafter"/>
</dbReference>
<sequence length="348" mass="38124">MSRETPGAVDPTLSAGENRLAVLDGWRALCILLVMAGHLLPLNFILPGANEAAGAGGMAIFFVLSGFLITRFLYERPEPVPFLIRRVLRIVPLAWLAMIILYLAQGSARSEADLAANLAFYANLPPTWLIEGGNHLWSLCVEAQFYVGVAVLVALTGRNGLYILPVLALTVTGLRIAAGETISIVTWHRIDEILAGATVALIYLGAFGPRIASLFSRMNFYVAAIIAIVCTYLLYTPFAYARPYAIAMLVGVTLWHAPAWARYLLCSQPAAYIAKISYALYVFHVMLDHTWLGSGELLEKYVKRPLLIAVTFGLAHLSTYQFEQRFINLAKRLTPRAPAPAVATRTST</sequence>
<feature type="transmembrane region" description="Helical" evidence="1">
    <location>
        <begin position="244"/>
        <end position="265"/>
    </location>
</feature>
<dbReference type="GO" id="GO:0016787">
    <property type="term" value="F:hydrolase activity"/>
    <property type="evidence" value="ECO:0007669"/>
    <property type="project" value="UniProtKB-KW"/>
</dbReference>
<keyword evidence="3" id="KW-0012">Acyltransferase</keyword>
<feature type="transmembrane region" description="Helical" evidence="1">
    <location>
        <begin position="162"/>
        <end position="187"/>
    </location>
</feature>
<feature type="transmembrane region" description="Helical" evidence="1">
    <location>
        <begin position="86"/>
        <end position="104"/>
    </location>
</feature>
<keyword evidence="1" id="KW-1133">Transmembrane helix</keyword>
<dbReference type="EMBL" id="FSQW01000002">
    <property type="protein sequence ID" value="SIO13737.1"/>
    <property type="molecule type" value="Genomic_DNA"/>
</dbReference>
<feature type="transmembrane region" description="Helical" evidence="1">
    <location>
        <begin position="219"/>
        <end position="238"/>
    </location>
</feature>
<dbReference type="InterPro" id="IPR002656">
    <property type="entry name" value="Acyl_transf_3_dom"/>
</dbReference>
<dbReference type="PANTHER" id="PTHR23028">
    <property type="entry name" value="ACETYLTRANSFERASE"/>
    <property type="match status" value="1"/>
</dbReference>
<keyword evidence="1" id="KW-0472">Membrane</keyword>
<reference evidence="4" key="1">
    <citation type="submission" date="2016-11" db="EMBL/GenBank/DDBJ databases">
        <authorList>
            <person name="Varghese N."/>
            <person name="Submissions S."/>
        </authorList>
    </citation>
    <scope>NUCLEOTIDE SEQUENCE [LARGE SCALE GENOMIC DNA]</scope>
    <source>
        <strain evidence="4">DSM 22363</strain>
    </source>
</reference>
<accession>A0A1N6H247</accession>
<dbReference type="Pfam" id="PF01757">
    <property type="entry name" value="Acyl_transf_3"/>
    <property type="match status" value="1"/>
</dbReference>
<dbReference type="OrthoDB" id="9796461at2"/>
<dbReference type="Proteomes" id="UP000185192">
    <property type="component" value="Unassembled WGS sequence"/>
</dbReference>
<feature type="transmembrane region" description="Helical" evidence="1">
    <location>
        <begin position="52"/>
        <end position="74"/>
    </location>
</feature>
<gene>
    <name evidence="3" type="ORF">SAMN02745824_3095</name>
</gene>
<dbReference type="STRING" id="1123272.SAMN02745824_3095"/>
<feature type="domain" description="Acyltransferase 3" evidence="2">
    <location>
        <begin position="23"/>
        <end position="293"/>
    </location>
</feature>
<evidence type="ECO:0000259" key="2">
    <source>
        <dbReference type="Pfam" id="PF01757"/>
    </source>
</evidence>
<dbReference type="InterPro" id="IPR050879">
    <property type="entry name" value="Acyltransferase_3"/>
</dbReference>
<keyword evidence="4" id="KW-1185">Reference proteome</keyword>
<feature type="transmembrane region" description="Helical" evidence="1">
    <location>
        <begin position="28"/>
        <end position="46"/>
    </location>
</feature>
<keyword evidence="3" id="KW-0378">Hydrolase</keyword>